<comment type="caution">
    <text evidence="4">The sequence shown here is derived from an EMBL/GenBank/DDBJ whole genome shotgun (WGS) entry which is preliminary data.</text>
</comment>
<reference evidence="4 5" key="1">
    <citation type="submission" date="2015-10" db="EMBL/GenBank/DDBJ databases">
        <title>Genome sequencing and analysis of members of genus Stenotrophomonas.</title>
        <authorList>
            <person name="Patil P.P."/>
            <person name="Midha S."/>
            <person name="Patil P.B."/>
        </authorList>
    </citation>
    <scope>NUCLEOTIDE SEQUENCE [LARGE SCALE GENOMIC DNA]</scope>
    <source>
        <strain evidence="4 5">JCM 16536</strain>
    </source>
</reference>
<feature type="transmembrane region" description="Helical" evidence="2">
    <location>
        <begin position="423"/>
        <end position="447"/>
    </location>
</feature>
<dbReference type="AlphaFoldDB" id="A0A0R0B871"/>
<dbReference type="OrthoDB" id="5293418at2"/>
<dbReference type="RefSeq" id="WP_057642626.1">
    <property type="nucleotide sequence ID" value="NZ_LLXU01000002.1"/>
</dbReference>
<keyword evidence="2" id="KW-1133">Transmembrane helix</keyword>
<evidence type="ECO:0000256" key="3">
    <source>
        <dbReference type="SAM" id="SignalP"/>
    </source>
</evidence>
<evidence type="ECO:0000313" key="4">
    <source>
        <dbReference type="EMBL" id="KRG49192.1"/>
    </source>
</evidence>
<accession>A0A0R0B871</accession>
<keyword evidence="2" id="KW-0812">Transmembrane</keyword>
<evidence type="ECO:0000313" key="5">
    <source>
        <dbReference type="Proteomes" id="UP000051802"/>
    </source>
</evidence>
<evidence type="ECO:0000256" key="2">
    <source>
        <dbReference type="SAM" id="Phobius"/>
    </source>
</evidence>
<evidence type="ECO:0008006" key="6">
    <source>
        <dbReference type="Google" id="ProtNLM"/>
    </source>
</evidence>
<organism evidence="4 5">
    <name type="scientific">Stenotrophomonas panacihumi</name>
    <dbReference type="NCBI Taxonomy" id="676599"/>
    <lineage>
        <taxon>Bacteria</taxon>
        <taxon>Pseudomonadati</taxon>
        <taxon>Pseudomonadota</taxon>
        <taxon>Gammaproteobacteria</taxon>
        <taxon>Lysobacterales</taxon>
        <taxon>Lysobacteraceae</taxon>
        <taxon>Stenotrophomonas</taxon>
    </lineage>
</organism>
<sequence>MSVRPISTAALVVVLLLATFAAPLQAATRAWLDRDQVTGGMPVTLNIETDQLTAGPDYAPLRADFGVGAQRSSRQLQSINGTMTASTRFAVVLTPRRSGALVVPALRVGGENTAPIRLTVADGATATGSADAAAATPARGDEPVFVETRVDDTQPYVQQSVGVVVRLYYATQLAAGSLELDAPSGASLQQIGDDGNSVQTINGRPYNVAERRYLLVPERSGALVLPGARFSGRVVGGFFDDYFGRGNGELSARSTATTLQVRPQPDQAPQPWLPLRDLQLRYVATPQRAVAGEAVQVVVEATAAGATRAQFPDLVLPPVSGAQVFPEPAQYDERFVGGSPQLKMTRRFSLVPNQAGTLQVAGPRVDWWDVRAGAARSATLPDLTLEVAPGSGAFARQAPPVAAPNPAVATPAADAPMVVRAPWPWKIAVVVLAVLWLGTMGVTAWLWRRGGRSLPPPPASGFPGGEAAPAARRPTLVELRRVLDQGGLDEVAQCLCAMAGVSELDEVQAKLASAAQRDAIAALQRARWAGEGDVVQARQRLREAFRQGPQWRDAAAARPSELPPLYPDAGPRPR</sequence>
<gene>
    <name evidence="4" type="ORF">ARC20_02475</name>
</gene>
<dbReference type="STRING" id="676599.ARC20_02475"/>
<keyword evidence="3" id="KW-0732">Signal</keyword>
<feature type="signal peptide" evidence="3">
    <location>
        <begin position="1"/>
        <end position="26"/>
    </location>
</feature>
<dbReference type="Pfam" id="PF13584">
    <property type="entry name" value="BatD"/>
    <property type="match status" value="1"/>
</dbReference>
<dbReference type="EMBL" id="LLXU01000002">
    <property type="protein sequence ID" value="KRG49192.1"/>
    <property type="molecule type" value="Genomic_DNA"/>
</dbReference>
<keyword evidence="2" id="KW-0472">Membrane</keyword>
<keyword evidence="5" id="KW-1185">Reference proteome</keyword>
<dbReference type="InterPro" id="IPR025738">
    <property type="entry name" value="BatD"/>
</dbReference>
<dbReference type="PANTHER" id="PTHR40940:SF1">
    <property type="entry name" value="PROTEIN BATD"/>
    <property type="match status" value="1"/>
</dbReference>
<dbReference type="PANTHER" id="PTHR40940">
    <property type="entry name" value="PROTEIN BATD-RELATED"/>
    <property type="match status" value="1"/>
</dbReference>
<feature type="region of interest" description="Disordered" evidence="1">
    <location>
        <begin position="546"/>
        <end position="574"/>
    </location>
</feature>
<proteinExistence type="predicted"/>
<feature type="chain" id="PRO_5006392020" description="Protein BatD" evidence="3">
    <location>
        <begin position="27"/>
        <end position="574"/>
    </location>
</feature>
<feature type="compositionally biased region" description="Pro residues" evidence="1">
    <location>
        <begin position="561"/>
        <end position="574"/>
    </location>
</feature>
<name>A0A0R0B871_9GAMM</name>
<protein>
    <recommendedName>
        <fullName evidence="6">Protein BatD</fullName>
    </recommendedName>
</protein>
<evidence type="ECO:0000256" key="1">
    <source>
        <dbReference type="SAM" id="MobiDB-lite"/>
    </source>
</evidence>
<dbReference type="Proteomes" id="UP000051802">
    <property type="component" value="Unassembled WGS sequence"/>
</dbReference>